<protein>
    <recommendedName>
        <fullName evidence="1">DUF1995 domain-containing protein</fullName>
    </recommendedName>
</protein>
<evidence type="ECO:0000259" key="1">
    <source>
        <dbReference type="Pfam" id="PF09353"/>
    </source>
</evidence>
<organism evidence="2 3">
    <name type="scientific">Cymbomonas tetramitiformis</name>
    <dbReference type="NCBI Taxonomy" id="36881"/>
    <lineage>
        <taxon>Eukaryota</taxon>
        <taxon>Viridiplantae</taxon>
        <taxon>Chlorophyta</taxon>
        <taxon>Pyramimonadophyceae</taxon>
        <taxon>Pyramimonadales</taxon>
        <taxon>Pyramimonadaceae</taxon>
        <taxon>Cymbomonas</taxon>
    </lineage>
</organism>
<dbReference type="EMBL" id="LGRX02012699">
    <property type="protein sequence ID" value="KAK3266968.1"/>
    <property type="molecule type" value="Genomic_DNA"/>
</dbReference>
<evidence type="ECO:0000313" key="3">
    <source>
        <dbReference type="Proteomes" id="UP001190700"/>
    </source>
</evidence>
<feature type="domain" description="DUF1995" evidence="1">
    <location>
        <begin position="2"/>
        <end position="173"/>
    </location>
</feature>
<name>A0AAE0FWA8_9CHLO</name>
<keyword evidence="3" id="KW-1185">Reference proteome</keyword>
<proteinExistence type="predicted"/>
<gene>
    <name evidence="2" type="ORF">CYMTET_24446</name>
</gene>
<reference evidence="2 3" key="1">
    <citation type="journal article" date="2015" name="Genome Biol. Evol.">
        <title>Comparative Genomics of a Bacterivorous Green Alga Reveals Evolutionary Causalities and Consequences of Phago-Mixotrophic Mode of Nutrition.</title>
        <authorList>
            <person name="Burns J.A."/>
            <person name="Paasch A."/>
            <person name="Narechania A."/>
            <person name="Kim E."/>
        </authorList>
    </citation>
    <scope>NUCLEOTIDE SEQUENCE [LARGE SCALE GENOMIC DNA]</scope>
    <source>
        <strain evidence="2 3">PLY_AMNH</strain>
    </source>
</reference>
<evidence type="ECO:0000313" key="2">
    <source>
        <dbReference type="EMBL" id="KAK3266968.1"/>
    </source>
</evidence>
<accession>A0AAE0FWA8</accession>
<dbReference type="PANTHER" id="PTHR35509">
    <property type="entry name" value="DOMAIN PROTEIN, PUTATIVE (DUF1995)-RELATED"/>
    <property type="match status" value="1"/>
</dbReference>
<comment type="caution">
    <text evidence="2">The sequence shown here is derived from an EMBL/GenBank/DDBJ whole genome shotgun (WGS) entry which is preliminary data.</text>
</comment>
<sequence length="180" mass="20215">MGEGIFQGLPLSLAGVRRILEAMDWEDNLRGEFINFGAIGGDEVDGTDDVVIVISPQSIVGYSIIPSLAEMCDAAGERPVMLFNPKLTDIQSSGGVMGVRGRSERLAWASQFEVVYHFRLLYNKPYHFPIYGALRKTYGGPWIVYKRLNLSRKEEEYRLSAVYDVEPQPAEITKAIRKKL</sequence>
<dbReference type="PANTHER" id="PTHR35509:SF6">
    <property type="entry name" value="ADENYLATE KINASE"/>
    <property type="match status" value="1"/>
</dbReference>
<dbReference type="AlphaFoldDB" id="A0AAE0FWA8"/>
<dbReference type="InterPro" id="IPR053021">
    <property type="entry name" value="Chloroplast_ADK"/>
</dbReference>
<dbReference type="Proteomes" id="UP001190700">
    <property type="component" value="Unassembled WGS sequence"/>
</dbReference>
<dbReference type="Pfam" id="PF09353">
    <property type="entry name" value="DUF1995"/>
    <property type="match status" value="1"/>
</dbReference>
<dbReference type="InterPro" id="IPR018962">
    <property type="entry name" value="DUF1995"/>
</dbReference>